<evidence type="ECO:0000313" key="2">
    <source>
        <dbReference type="Proteomes" id="UP000698242"/>
    </source>
</evidence>
<dbReference type="OrthoDB" id="7863589at2"/>
<gene>
    <name evidence="1" type="ORF">PMES_01015</name>
</gene>
<keyword evidence="2" id="KW-1185">Reference proteome</keyword>
<accession>A0A921NVJ2</accession>
<comment type="caution">
    <text evidence="1">The sequence shown here is derived from an EMBL/GenBank/DDBJ whole genome shotgun (WGS) entry which is preliminary data.</text>
</comment>
<dbReference type="EMBL" id="APKE01000014">
    <property type="protein sequence ID" value="KAF0676285.1"/>
    <property type="molecule type" value="Genomic_DNA"/>
</dbReference>
<name>A0A921NVJ2_9RHOB</name>
<protein>
    <submittedName>
        <fullName evidence="1">Uncharacterized protein</fullName>
    </submittedName>
</protein>
<dbReference type="Proteomes" id="UP000698242">
    <property type="component" value="Unassembled WGS sequence"/>
</dbReference>
<dbReference type="RefSeq" id="WP_159964433.1">
    <property type="nucleotide sequence ID" value="NZ_APKE01000014.1"/>
</dbReference>
<proteinExistence type="predicted"/>
<organism evidence="1 2">
    <name type="scientific">Profundibacterium mesophilum KAUST100406-0324</name>
    <dbReference type="NCBI Taxonomy" id="1037889"/>
    <lineage>
        <taxon>Bacteria</taxon>
        <taxon>Pseudomonadati</taxon>
        <taxon>Pseudomonadota</taxon>
        <taxon>Alphaproteobacteria</taxon>
        <taxon>Rhodobacterales</taxon>
        <taxon>Roseobacteraceae</taxon>
        <taxon>Profundibacterium</taxon>
    </lineage>
</organism>
<evidence type="ECO:0000313" key="1">
    <source>
        <dbReference type="EMBL" id="KAF0676285.1"/>
    </source>
</evidence>
<reference evidence="1" key="1">
    <citation type="submission" date="2013-03" db="EMBL/GenBank/DDBJ databases">
        <title>Genome Sequence of the Profundibacterium mesophilum strain KAUST100406-0324T from Red Sea, a novel genus in the family Rhodobacteraceae.</title>
        <authorList>
            <person name="Essack M."/>
            <person name="Alam I."/>
            <person name="Lafi F."/>
            <person name="Alawi W."/>
            <person name="Kamanu F."/>
            <person name="Al-Suwailem A."/>
            <person name="Lee O.O."/>
            <person name="Xu Y."/>
            <person name="Bajic V."/>
            <person name="Qian P.-Y."/>
            <person name="Archer J."/>
        </authorList>
    </citation>
    <scope>NUCLEOTIDE SEQUENCE</scope>
    <source>
        <strain evidence="1">KAUST100406-0324</strain>
    </source>
</reference>
<dbReference type="AlphaFoldDB" id="A0A921NVJ2"/>
<sequence>MSRPLTLPRFSALIDGIDMTPNLITGLVTAALLQADAVANELYDTVMPELPPAQRAFPSMIASKIARRDIFDDSFARDLKALIERLGGQVKDRTHVYFHADENHVRGGYESIFREPGAQPLVAAIGELDLLYDLVAAALSAAGAARVAENLIDG</sequence>